<dbReference type="GO" id="GO:0003697">
    <property type="term" value="F:single-stranded DNA binding"/>
    <property type="evidence" value="ECO:0007669"/>
    <property type="project" value="UniProtKB-UniRule"/>
</dbReference>
<keyword evidence="2 3" id="KW-0238">DNA-binding</keyword>
<dbReference type="Proteomes" id="UP000531813">
    <property type="component" value="Unassembled WGS sequence"/>
</dbReference>
<evidence type="ECO:0000313" key="5">
    <source>
        <dbReference type="EMBL" id="EFH5892511.1"/>
    </source>
</evidence>
<dbReference type="SUPFAM" id="SSF50249">
    <property type="entry name" value="Nucleic acid-binding proteins"/>
    <property type="match status" value="1"/>
</dbReference>
<evidence type="ECO:0000256" key="3">
    <source>
        <dbReference type="HAMAP-Rule" id="MF_00984"/>
    </source>
</evidence>
<dbReference type="HAMAP" id="MF_00984">
    <property type="entry name" value="SSB"/>
    <property type="match status" value="1"/>
</dbReference>
<sequence>MASRGINKVILIGHLGQDPELRYFPNGGGAVANLTLATSESWRDKQSGEMKEQTEWHRVVIFGKLAEIAGEYLRKGSQVYIEGQLKTRKWFDQQNGVDRYATEVVVSVNGTLQMLGSPRQQGSGVAPAHSGQGTAGAPAGNSPSPASGNGGGMPMDFDDDIPFSGPGYGAERRIIHAM</sequence>
<evidence type="ECO:0000256" key="4">
    <source>
        <dbReference type="SAM" id="MobiDB-lite"/>
    </source>
</evidence>
<evidence type="ECO:0000313" key="6">
    <source>
        <dbReference type="Proteomes" id="UP000531813"/>
    </source>
</evidence>
<protein>
    <recommendedName>
        <fullName evidence="3">Single-stranded DNA-binding protein</fullName>
        <shortName evidence="3">SSB</shortName>
    </recommendedName>
</protein>
<feature type="region of interest" description="Disordered" evidence="4">
    <location>
        <begin position="116"/>
        <end position="168"/>
    </location>
</feature>
<dbReference type="GO" id="GO:0009295">
    <property type="term" value="C:nucleoid"/>
    <property type="evidence" value="ECO:0007669"/>
    <property type="project" value="TreeGrafter"/>
</dbReference>
<dbReference type="Gene3D" id="2.40.50.140">
    <property type="entry name" value="Nucleic acid-binding proteins"/>
    <property type="match status" value="1"/>
</dbReference>
<dbReference type="Pfam" id="PF00436">
    <property type="entry name" value="SSB"/>
    <property type="match status" value="1"/>
</dbReference>
<gene>
    <name evidence="5" type="primary">ssb</name>
    <name evidence="5" type="ORF">GOP25_09685</name>
</gene>
<keyword evidence="1" id="KW-0235">DNA replication</keyword>
<accession>A0A3A6SPV1</accession>
<feature type="DNA-binding region" evidence="3">
    <location>
        <begin position="56"/>
        <end position="62"/>
    </location>
</feature>
<comment type="caution">
    <text evidence="3">Lacks conserved residue(s) required for the propagation of feature annotation.</text>
</comment>
<dbReference type="RefSeq" id="WP_000168252.1">
    <property type="nucleotide sequence ID" value="NZ_BLDZ01000032.1"/>
</dbReference>
<comment type="subunit">
    <text evidence="3">Homotetramer.</text>
</comment>
<dbReference type="PANTHER" id="PTHR10302">
    <property type="entry name" value="SINGLE-STRANDED DNA-BINDING PROTEIN"/>
    <property type="match status" value="1"/>
</dbReference>
<reference evidence="5 6" key="1">
    <citation type="submission" date="2019-12" db="EMBL/GenBank/DDBJ databases">
        <authorList>
            <consortium name="GenomeTrakr network: Whole genome sequencing for foodborne pathogen traceback"/>
        </authorList>
    </citation>
    <scope>NUCLEOTIDE SEQUENCE [LARGE SCALE GENOMIC DNA]</scope>
    <source>
        <strain evidence="5 6">PSU-2243</strain>
    </source>
</reference>
<proteinExistence type="inferred from homology"/>
<organism evidence="5 6">
    <name type="scientific">Escherichia coli</name>
    <dbReference type="NCBI Taxonomy" id="562"/>
    <lineage>
        <taxon>Bacteria</taxon>
        <taxon>Pseudomonadati</taxon>
        <taxon>Pseudomonadota</taxon>
        <taxon>Gammaproteobacteria</taxon>
        <taxon>Enterobacterales</taxon>
        <taxon>Enterobacteriaceae</taxon>
        <taxon>Escherichia</taxon>
    </lineage>
</organism>
<dbReference type="InterPro" id="IPR011344">
    <property type="entry name" value="ssDNA-bd"/>
</dbReference>
<dbReference type="PANTHER" id="PTHR10302:SF27">
    <property type="entry name" value="SINGLE-STRANDED DNA-BINDING PROTEIN"/>
    <property type="match status" value="1"/>
</dbReference>
<feature type="compositionally biased region" description="Low complexity" evidence="4">
    <location>
        <begin position="135"/>
        <end position="147"/>
    </location>
</feature>
<dbReference type="AlphaFoldDB" id="A0A3A6SPV1"/>
<dbReference type="PROSITE" id="PS50935">
    <property type="entry name" value="SSB"/>
    <property type="match status" value="1"/>
</dbReference>
<dbReference type="EMBL" id="AASWIS010000008">
    <property type="protein sequence ID" value="EFH5892511.1"/>
    <property type="molecule type" value="Genomic_DNA"/>
</dbReference>
<dbReference type="GO" id="GO:0006260">
    <property type="term" value="P:DNA replication"/>
    <property type="evidence" value="ECO:0007669"/>
    <property type="project" value="UniProtKB-KW"/>
</dbReference>
<evidence type="ECO:0000256" key="1">
    <source>
        <dbReference type="ARBA" id="ARBA00022705"/>
    </source>
</evidence>
<dbReference type="NCBIfam" id="TIGR00621">
    <property type="entry name" value="ssb"/>
    <property type="match status" value="1"/>
</dbReference>
<comment type="caution">
    <text evidence="5">The sequence shown here is derived from an EMBL/GenBank/DDBJ whole genome shotgun (WGS) entry which is preliminary data.</text>
</comment>
<evidence type="ECO:0000256" key="2">
    <source>
        <dbReference type="ARBA" id="ARBA00023125"/>
    </source>
</evidence>
<name>A0A3A6SPV1_ECOLX</name>
<dbReference type="InterPro" id="IPR012340">
    <property type="entry name" value="NA-bd_OB-fold"/>
</dbReference>
<dbReference type="CDD" id="cd04496">
    <property type="entry name" value="SSB_OBF"/>
    <property type="match status" value="1"/>
</dbReference>
<dbReference type="InterPro" id="IPR000424">
    <property type="entry name" value="Primosome_PriB/ssb"/>
</dbReference>